<dbReference type="RefSeq" id="WP_377351470.1">
    <property type="nucleotide sequence ID" value="NZ_JBHLTP010000022.1"/>
</dbReference>
<proteinExistence type="predicted"/>
<name>A0ABV6LU40_9BACI</name>
<evidence type="ECO:0000313" key="1">
    <source>
        <dbReference type="EMBL" id="MFC0525778.1"/>
    </source>
</evidence>
<accession>A0ABV6LU40</accession>
<organism evidence="1 2">
    <name type="scientific">Pontibacillus salicampi</name>
    <dbReference type="NCBI Taxonomy" id="1449801"/>
    <lineage>
        <taxon>Bacteria</taxon>
        <taxon>Bacillati</taxon>
        <taxon>Bacillota</taxon>
        <taxon>Bacilli</taxon>
        <taxon>Bacillales</taxon>
        <taxon>Bacillaceae</taxon>
        <taxon>Pontibacillus</taxon>
    </lineage>
</organism>
<sequence>MNEKAKKMIEQQNERLYNTLKDTFNLPVYQDSVADDERPNKLNLFLLIFGDWSPGESEQYLTQDIIVTYLSEDSETLETDALDIISSISSINLINFHDSNRDRVQKKDTEEYVDRLTFIFKRGIKYECPI</sequence>
<dbReference type="Proteomes" id="UP001589836">
    <property type="component" value="Unassembled WGS sequence"/>
</dbReference>
<gene>
    <name evidence="1" type="ORF">ACFFGV_19555</name>
</gene>
<dbReference type="EMBL" id="JBHLTP010000022">
    <property type="protein sequence ID" value="MFC0525778.1"/>
    <property type="molecule type" value="Genomic_DNA"/>
</dbReference>
<evidence type="ECO:0008006" key="3">
    <source>
        <dbReference type="Google" id="ProtNLM"/>
    </source>
</evidence>
<protein>
    <recommendedName>
        <fullName evidence="3">DUF3168 domain-containing protein</fullName>
    </recommendedName>
</protein>
<reference evidence="1 2" key="1">
    <citation type="submission" date="2024-09" db="EMBL/GenBank/DDBJ databases">
        <authorList>
            <person name="Sun Q."/>
            <person name="Mori K."/>
        </authorList>
    </citation>
    <scope>NUCLEOTIDE SEQUENCE [LARGE SCALE GENOMIC DNA]</scope>
    <source>
        <strain evidence="1 2">NCAIM B.02529</strain>
    </source>
</reference>
<comment type="caution">
    <text evidence="1">The sequence shown here is derived from an EMBL/GenBank/DDBJ whole genome shotgun (WGS) entry which is preliminary data.</text>
</comment>
<evidence type="ECO:0000313" key="2">
    <source>
        <dbReference type="Proteomes" id="UP001589836"/>
    </source>
</evidence>
<keyword evidence="2" id="KW-1185">Reference proteome</keyword>